<dbReference type="EMBL" id="JAFREP010000018">
    <property type="protein sequence ID" value="MBO1320572.1"/>
    <property type="molecule type" value="Genomic_DNA"/>
</dbReference>
<dbReference type="Pfam" id="PF07726">
    <property type="entry name" value="AAA_3"/>
    <property type="match status" value="1"/>
</dbReference>
<proteinExistence type="predicted"/>
<dbReference type="PANTHER" id="PTHR42759:SF1">
    <property type="entry name" value="MAGNESIUM-CHELATASE SUBUNIT CHLD"/>
    <property type="match status" value="1"/>
</dbReference>
<dbReference type="AlphaFoldDB" id="A0A8J7Q532"/>
<comment type="caution">
    <text evidence="2">The sequence shown here is derived from an EMBL/GenBank/DDBJ whole genome shotgun (WGS) entry which is preliminary data.</text>
</comment>
<organism evidence="2 3">
    <name type="scientific">Acanthopleuribacter pedis</name>
    <dbReference type="NCBI Taxonomy" id="442870"/>
    <lineage>
        <taxon>Bacteria</taxon>
        <taxon>Pseudomonadati</taxon>
        <taxon>Acidobacteriota</taxon>
        <taxon>Holophagae</taxon>
        <taxon>Acanthopleuribacterales</taxon>
        <taxon>Acanthopleuribacteraceae</taxon>
        <taxon>Acanthopleuribacter</taxon>
    </lineage>
</organism>
<dbReference type="SUPFAM" id="SSF52540">
    <property type="entry name" value="P-loop containing nucleoside triphosphate hydrolases"/>
    <property type="match status" value="1"/>
</dbReference>
<dbReference type="Gene3D" id="3.40.50.300">
    <property type="entry name" value="P-loop containing nucleotide triphosphate hydrolases"/>
    <property type="match status" value="1"/>
</dbReference>
<dbReference type="SMART" id="SM00382">
    <property type="entry name" value="AAA"/>
    <property type="match status" value="1"/>
</dbReference>
<evidence type="ECO:0000313" key="3">
    <source>
        <dbReference type="Proteomes" id="UP000664417"/>
    </source>
</evidence>
<dbReference type="GO" id="GO:0005524">
    <property type="term" value="F:ATP binding"/>
    <property type="evidence" value="ECO:0007669"/>
    <property type="project" value="InterPro"/>
</dbReference>
<dbReference type="PANTHER" id="PTHR42759">
    <property type="entry name" value="MOXR FAMILY PROTEIN"/>
    <property type="match status" value="1"/>
</dbReference>
<dbReference type="Gene3D" id="1.10.8.80">
    <property type="entry name" value="Magnesium chelatase subunit I, C-Terminal domain"/>
    <property type="match status" value="1"/>
</dbReference>
<dbReference type="CDD" id="cd00009">
    <property type="entry name" value="AAA"/>
    <property type="match status" value="1"/>
</dbReference>
<dbReference type="PIRSF" id="PIRSF002849">
    <property type="entry name" value="AAA_ATPase_chaperone_MoxR_prd"/>
    <property type="match status" value="1"/>
</dbReference>
<protein>
    <submittedName>
        <fullName evidence="2">AAA family ATPase</fullName>
    </submittedName>
</protein>
<reference evidence="2" key="1">
    <citation type="submission" date="2021-03" db="EMBL/GenBank/DDBJ databases">
        <authorList>
            <person name="Wang G."/>
        </authorList>
    </citation>
    <scope>NUCLEOTIDE SEQUENCE</scope>
    <source>
        <strain evidence="2">KCTC 12899</strain>
    </source>
</reference>
<gene>
    <name evidence="2" type="ORF">J3U88_18995</name>
</gene>
<evidence type="ECO:0000313" key="2">
    <source>
        <dbReference type="EMBL" id="MBO1320572.1"/>
    </source>
</evidence>
<dbReference type="InterPro" id="IPR003593">
    <property type="entry name" value="AAA+_ATPase"/>
</dbReference>
<dbReference type="InterPro" id="IPR041628">
    <property type="entry name" value="ChlI/MoxR_AAA_lid"/>
</dbReference>
<dbReference type="Pfam" id="PF17863">
    <property type="entry name" value="AAA_lid_2"/>
    <property type="match status" value="1"/>
</dbReference>
<keyword evidence="3" id="KW-1185">Reference proteome</keyword>
<dbReference type="Proteomes" id="UP000664417">
    <property type="component" value="Unassembled WGS sequence"/>
</dbReference>
<name>A0A8J7Q532_9BACT</name>
<dbReference type="RefSeq" id="WP_207860527.1">
    <property type="nucleotide sequence ID" value="NZ_JAFREP010000018.1"/>
</dbReference>
<dbReference type="InterPro" id="IPR027417">
    <property type="entry name" value="P-loop_NTPase"/>
</dbReference>
<feature type="domain" description="AAA+ ATPase" evidence="1">
    <location>
        <begin position="36"/>
        <end position="178"/>
    </location>
</feature>
<dbReference type="InterPro" id="IPR011703">
    <property type="entry name" value="ATPase_AAA-3"/>
</dbReference>
<dbReference type="GO" id="GO:0016887">
    <property type="term" value="F:ATP hydrolysis activity"/>
    <property type="evidence" value="ECO:0007669"/>
    <property type="project" value="InterPro"/>
</dbReference>
<evidence type="ECO:0000259" key="1">
    <source>
        <dbReference type="SMART" id="SM00382"/>
    </source>
</evidence>
<sequence>MSQAVKSFATALIDATSVTMFGVETVGKLCLVAFYSEGHVLLEGNPGLGKTELIKTLGRVLALPFGRIQFTPDLMPADITGTWMPDFENRNQLRFRQGPIFTNLLLADEINRATPKTQSAMLEAMAERQVTVLGERYQLDPPFFVLATQNPIDHEGTFALPEAQADRFMFKIAMPTPDNHTLRAILAKQTAPPNPESGADLDRSKLPRDVADSKAKFAELGKRIRATEVLPSVEHHVLNLFAATNGRFNQLQGLTGPQTQQLKALLDDALLYGFGPRAAVALQLGAKAWTLLFEDKDQADAESLAHIIIPALRHRLQLSFDWLDRQPRAENEPSRLSAADQFLVKLCGLCAPAEHAYRQRFEARLDQIAGQV</sequence>
<accession>A0A8J7Q532</accession>
<dbReference type="InterPro" id="IPR050764">
    <property type="entry name" value="CbbQ/NirQ/NorQ/GpvN"/>
</dbReference>